<dbReference type="KEGG" id="mez:Mtc_1803"/>
<evidence type="ECO:0000256" key="1">
    <source>
        <dbReference type="SAM" id="Phobius"/>
    </source>
</evidence>
<reference evidence="2 3" key="1">
    <citation type="journal article" date="2012" name="J. Bacteriol.">
        <title>Complete genome sequence of a thermophilic methanogen, Methanocella conradii HZ254, isolated from Chinese rice field soil.</title>
        <authorList>
            <person name="Lu Z."/>
            <person name="Lu Y."/>
        </authorList>
    </citation>
    <scope>NUCLEOTIDE SEQUENCE [LARGE SCALE GENOMIC DNA]</scope>
    <source>
        <strain evidence="3">DSM 24694 / JCM 17849 / CGMCC 1.5162 / HZ254</strain>
    </source>
</reference>
<keyword evidence="1" id="KW-0472">Membrane</keyword>
<keyword evidence="1" id="KW-1133">Transmembrane helix</keyword>
<accession>H8I9U5</accession>
<keyword evidence="1" id="KW-0812">Transmembrane</keyword>
<keyword evidence="3" id="KW-1185">Reference proteome</keyword>
<organism evidence="2 3">
    <name type="scientific">Methanocella conradii (strain DSM 24694 / JCM 17849 / CGMCC 1.5162 / HZ254)</name>
    <dbReference type="NCBI Taxonomy" id="1041930"/>
    <lineage>
        <taxon>Archaea</taxon>
        <taxon>Methanobacteriati</taxon>
        <taxon>Methanobacteriota</taxon>
        <taxon>Stenosarchaea group</taxon>
        <taxon>Methanomicrobia</taxon>
        <taxon>Methanocellales</taxon>
        <taxon>Methanocellaceae</taxon>
        <taxon>Methanocella</taxon>
    </lineage>
</organism>
<feature type="transmembrane region" description="Helical" evidence="1">
    <location>
        <begin position="55"/>
        <end position="74"/>
    </location>
</feature>
<dbReference type="eggNOG" id="arCOG12609">
    <property type="taxonomic scope" value="Archaea"/>
</dbReference>
<dbReference type="Proteomes" id="UP000005233">
    <property type="component" value="Chromosome"/>
</dbReference>
<dbReference type="AlphaFoldDB" id="H8I9U5"/>
<name>H8I9U5_METCZ</name>
<evidence type="ECO:0000313" key="3">
    <source>
        <dbReference type="Proteomes" id="UP000005233"/>
    </source>
</evidence>
<dbReference type="EMBL" id="CP003243">
    <property type="protein sequence ID" value="AFD00546.1"/>
    <property type="molecule type" value="Genomic_DNA"/>
</dbReference>
<dbReference type="HOGENOM" id="CLU_1860696_0_0_2"/>
<gene>
    <name evidence="2" type="ordered locus">Mtc_1803</name>
</gene>
<protein>
    <submittedName>
        <fullName evidence="2">Uncharacterized protein</fullName>
    </submittedName>
</protein>
<sequence length="137" mass="15221">MDKGHLKIVMAVFFYAFVILGVSLFAIFVYGVWRGVQDGVDIFNVPLSFRMMSDLLFMLGGIILTLGAFVEFFARARSPSIARSLLTPFEAFYRQYALKLKDVDDALMEEGPGGWMLVFIGALVMLASAAFAIISMK</sequence>
<evidence type="ECO:0000313" key="2">
    <source>
        <dbReference type="EMBL" id="AFD00546.1"/>
    </source>
</evidence>
<dbReference type="STRING" id="1041930.Mtc_1803"/>
<feature type="transmembrane region" description="Helical" evidence="1">
    <location>
        <begin position="115"/>
        <end position="134"/>
    </location>
</feature>
<proteinExistence type="predicted"/>
<feature type="transmembrane region" description="Helical" evidence="1">
    <location>
        <begin position="12"/>
        <end position="33"/>
    </location>
</feature>